<keyword evidence="1" id="KW-0732">Signal</keyword>
<dbReference type="Proteomes" id="UP000007799">
    <property type="component" value="Unassembled WGS sequence"/>
</dbReference>
<gene>
    <name evidence="2" type="ORF">PTSG_10708</name>
</gene>
<dbReference type="OMA" id="KRNNGYA"/>
<protein>
    <recommendedName>
        <fullName evidence="4">Peptidase C39-like domain-containing protein</fullName>
    </recommendedName>
</protein>
<accession>F2UQ56</accession>
<dbReference type="OrthoDB" id="293230at2759"/>
<evidence type="ECO:0000313" key="3">
    <source>
        <dbReference type="Proteomes" id="UP000007799"/>
    </source>
</evidence>
<dbReference type="AlphaFoldDB" id="F2UQ56"/>
<dbReference type="eggNOG" id="ENOG502S7K3">
    <property type="taxonomic scope" value="Eukaryota"/>
</dbReference>
<dbReference type="EMBL" id="GL832988">
    <property type="protein sequence ID" value="EGD79724.1"/>
    <property type="molecule type" value="Genomic_DNA"/>
</dbReference>
<evidence type="ECO:0008006" key="4">
    <source>
        <dbReference type="Google" id="ProtNLM"/>
    </source>
</evidence>
<dbReference type="PANTHER" id="PTHR40524">
    <property type="entry name" value="PEPTIDASE_C39_2 DOMAIN-CONTAINING PROTEIN"/>
    <property type="match status" value="1"/>
</dbReference>
<dbReference type="PANTHER" id="PTHR40524:SF1">
    <property type="entry name" value="PEPTIDASE C39-LIKE DOMAIN-CONTAINING PROTEIN"/>
    <property type="match status" value="1"/>
</dbReference>
<sequence>MKAVSIVLIAVAVMAATCLLSTAAAPVTMHLHKQAVPMPMHLHNSNATIGPQPNCPGWTMFKQCDSRWGGDRLGTSPSDTICTAGCAMSSVAMLLHTRGLGLDPGSLNNWLINNGGYESGDLILWGSVDKLGKTSFQGLEKPALSDVISGIQAVRFKCHGIIANVRGGSHWVLLTGFAGGSTFNVNDPYYSTSQYTYADMLRLAVYH</sequence>
<dbReference type="KEGG" id="sre:PTSG_10708"/>
<name>F2UQ56_SALR5</name>
<dbReference type="RefSeq" id="XP_004988673.1">
    <property type="nucleotide sequence ID" value="XM_004988616.1"/>
</dbReference>
<keyword evidence="3" id="KW-1185">Reference proteome</keyword>
<reference evidence="2" key="1">
    <citation type="submission" date="2009-08" db="EMBL/GenBank/DDBJ databases">
        <title>Annotation of Salpingoeca rosetta.</title>
        <authorList>
            <consortium name="The Broad Institute Genome Sequencing Platform"/>
            <person name="Russ C."/>
            <person name="Cuomo C."/>
            <person name="Burger G."/>
            <person name="Gray M.W."/>
            <person name="Holland P.W.H."/>
            <person name="King N."/>
            <person name="Lang F.B.F."/>
            <person name="Roger A.J."/>
            <person name="Ruiz-Trillo I."/>
            <person name="Young S.K."/>
            <person name="Zeng Q."/>
            <person name="Gargeya S."/>
            <person name="Alvarado L."/>
            <person name="Berlin A."/>
            <person name="Chapman S.B."/>
            <person name="Chen Z."/>
            <person name="Freedman E."/>
            <person name="Gellesch M."/>
            <person name="Goldberg J."/>
            <person name="Griggs A."/>
            <person name="Gujja S."/>
            <person name="Heilman E."/>
            <person name="Heiman D."/>
            <person name="Howarth C."/>
            <person name="Mehta T."/>
            <person name="Neiman D."/>
            <person name="Pearson M."/>
            <person name="Roberts A."/>
            <person name="Saif S."/>
            <person name="Shea T."/>
            <person name="Shenoy N."/>
            <person name="Sisk P."/>
            <person name="Stolte C."/>
            <person name="Sykes S."/>
            <person name="White J."/>
            <person name="Yandava C."/>
            <person name="Haas B."/>
            <person name="Nusbaum C."/>
            <person name="Birren B."/>
        </authorList>
    </citation>
    <scope>NUCLEOTIDE SEQUENCE [LARGE SCALE GENOMIC DNA]</scope>
    <source>
        <strain evidence="2">ATCC 50818</strain>
    </source>
</reference>
<dbReference type="GeneID" id="16069209"/>
<evidence type="ECO:0000313" key="2">
    <source>
        <dbReference type="EMBL" id="EGD79724.1"/>
    </source>
</evidence>
<evidence type="ECO:0000256" key="1">
    <source>
        <dbReference type="SAM" id="SignalP"/>
    </source>
</evidence>
<feature type="chain" id="PRO_5003290885" description="Peptidase C39-like domain-containing protein" evidence="1">
    <location>
        <begin position="25"/>
        <end position="207"/>
    </location>
</feature>
<dbReference type="InParanoid" id="F2UQ56"/>
<feature type="signal peptide" evidence="1">
    <location>
        <begin position="1"/>
        <end position="24"/>
    </location>
</feature>
<proteinExistence type="predicted"/>
<organism evidence="3">
    <name type="scientific">Salpingoeca rosetta (strain ATCC 50818 / BSB-021)</name>
    <dbReference type="NCBI Taxonomy" id="946362"/>
    <lineage>
        <taxon>Eukaryota</taxon>
        <taxon>Choanoflagellata</taxon>
        <taxon>Craspedida</taxon>
        <taxon>Salpingoecidae</taxon>
        <taxon>Salpingoeca</taxon>
    </lineage>
</organism>